<dbReference type="GO" id="GO:0008655">
    <property type="term" value="P:pyrimidine-containing compound salvage"/>
    <property type="evidence" value="ECO:0007669"/>
    <property type="project" value="UniProtKB-ARBA"/>
</dbReference>
<organism evidence="11 12">
    <name type="scientific">Tigriopus californicus</name>
    <name type="common">Marine copepod</name>
    <dbReference type="NCBI Taxonomy" id="6832"/>
    <lineage>
        <taxon>Eukaryota</taxon>
        <taxon>Metazoa</taxon>
        <taxon>Ecdysozoa</taxon>
        <taxon>Arthropoda</taxon>
        <taxon>Crustacea</taxon>
        <taxon>Multicrustacea</taxon>
        <taxon>Hexanauplia</taxon>
        <taxon>Copepoda</taxon>
        <taxon>Harpacticoida</taxon>
        <taxon>Harpacticidae</taxon>
        <taxon>Tigriopus</taxon>
    </lineage>
</organism>
<evidence type="ECO:0000313" key="11">
    <source>
        <dbReference type="EMBL" id="TRY67566.1"/>
    </source>
</evidence>
<evidence type="ECO:0000256" key="7">
    <source>
        <dbReference type="ARBA" id="ARBA00022679"/>
    </source>
</evidence>
<evidence type="ECO:0000256" key="5">
    <source>
        <dbReference type="ARBA" id="ARBA00022533"/>
    </source>
</evidence>
<accession>A0A553NQ59</accession>
<evidence type="ECO:0000256" key="6">
    <source>
        <dbReference type="ARBA" id="ARBA00022676"/>
    </source>
</evidence>
<proteinExistence type="inferred from homology"/>
<name>A0A553NQ59_TIGCA</name>
<protein>
    <recommendedName>
        <fullName evidence="4">uracil phosphoribosyltransferase</fullName>
        <ecNumber evidence="4">2.4.2.9</ecNumber>
    </recommendedName>
</protein>
<dbReference type="STRING" id="6832.A0A553NQ59"/>
<evidence type="ECO:0000256" key="8">
    <source>
        <dbReference type="ARBA" id="ARBA00022741"/>
    </source>
</evidence>
<dbReference type="Gene3D" id="3.40.50.2020">
    <property type="match status" value="1"/>
</dbReference>
<comment type="pathway">
    <text evidence="2">Pyrimidine metabolism; UMP biosynthesis via salvage pathway; UMP from uracil: step 1/1.</text>
</comment>
<dbReference type="Pfam" id="PF14681">
    <property type="entry name" value="UPRTase"/>
    <property type="match status" value="1"/>
</dbReference>
<dbReference type="Proteomes" id="UP000318571">
    <property type="component" value="Chromosome 4"/>
</dbReference>
<evidence type="ECO:0000256" key="1">
    <source>
        <dbReference type="ARBA" id="ARBA00001946"/>
    </source>
</evidence>
<dbReference type="GO" id="GO:0005525">
    <property type="term" value="F:GTP binding"/>
    <property type="evidence" value="ECO:0007669"/>
    <property type="project" value="UniProtKB-KW"/>
</dbReference>
<dbReference type="InterPro" id="IPR000836">
    <property type="entry name" value="PRTase_dom"/>
</dbReference>
<keyword evidence="7" id="KW-0808">Transferase</keyword>
<dbReference type="InterPro" id="IPR029057">
    <property type="entry name" value="PRTase-like"/>
</dbReference>
<dbReference type="OMA" id="KHKIGLM"/>
<dbReference type="FunFam" id="3.40.50.2020:FF:000023">
    <property type="entry name" value="Probable uracil phosphoribosyltransferase"/>
    <property type="match status" value="1"/>
</dbReference>
<keyword evidence="12" id="KW-1185">Reference proteome</keyword>
<dbReference type="EMBL" id="VCGU01000011">
    <property type="protein sequence ID" value="TRY67566.1"/>
    <property type="molecule type" value="Genomic_DNA"/>
</dbReference>
<evidence type="ECO:0000313" key="12">
    <source>
        <dbReference type="Proteomes" id="UP000318571"/>
    </source>
</evidence>
<dbReference type="EC" id="2.4.2.9" evidence="4"/>
<reference evidence="11 12" key="1">
    <citation type="journal article" date="2018" name="Nat. Ecol. Evol.">
        <title>Genomic signatures of mitonuclear coevolution across populations of Tigriopus californicus.</title>
        <authorList>
            <person name="Barreto F.S."/>
            <person name="Watson E.T."/>
            <person name="Lima T.G."/>
            <person name="Willett C.S."/>
            <person name="Edmands S."/>
            <person name="Li W."/>
            <person name="Burton R.S."/>
        </authorList>
    </citation>
    <scope>NUCLEOTIDE SEQUENCE [LARGE SCALE GENOMIC DNA]</scope>
    <source>
        <strain evidence="11 12">San Diego</strain>
    </source>
</reference>
<dbReference type="AlphaFoldDB" id="A0A553NQ59"/>
<keyword evidence="6" id="KW-0328">Glycosyltransferase</keyword>
<dbReference type="NCBIfam" id="NF001097">
    <property type="entry name" value="PRK00129.1"/>
    <property type="match status" value="1"/>
</dbReference>
<gene>
    <name evidence="11" type="ORF">TCAL_02306</name>
</gene>
<dbReference type="GO" id="GO:0004845">
    <property type="term" value="F:uracil phosphoribosyltransferase activity"/>
    <property type="evidence" value="ECO:0007669"/>
    <property type="project" value="UniProtKB-EC"/>
</dbReference>
<dbReference type="CDD" id="cd06223">
    <property type="entry name" value="PRTases_typeI"/>
    <property type="match status" value="1"/>
</dbReference>
<evidence type="ECO:0000256" key="2">
    <source>
        <dbReference type="ARBA" id="ARBA00005180"/>
    </source>
</evidence>
<keyword evidence="5" id="KW-0021">Allosteric enzyme</keyword>
<sequence length="222" mass="24874">METNGHSFKNVTVIQSRSVQYLLMKVRNKNTKGRDYVIYADRLMRILAEEAICRLPHVLDAEIETPCGTVTGPIDVEKDKLCVVSIVRSGDILQEAVRQLEPGVAIGKILIQRDEKHKDKIPILYYKKLPKNISECTVMLVDPMLATAGSATMAIRVLVENGVEPKNIMFLNLICAPEGLNTLNEHFPEIKIITGAIDTKLDQNCFIVPGLGDYGDRYYQTE</sequence>
<feature type="domain" description="Phosphoribosyltransferase" evidence="10">
    <location>
        <begin position="13"/>
        <end position="221"/>
    </location>
</feature>
<evidence type="ECO:0000259" key="10">
    <source>
        <dbReference type="Pfam" id="PF14681"/>
    </source>
</evidence>
<evidence type="ECO:0000256" key="4">
    <source>
        <dbReference type="ARBA" id="ARBA00011894"/>
    </source>
</evidence>
<comment type="cofactor">
    <cofactor evidence="1">
        <name>Mg(2+)</name>
        <dbReference type="ChEBI" id="CHEBI:18420"/>
    </cofactor>
</comment>
<evidence type="ECO:0000256" key="9">
    <source>
        <dbReference type="ARBA" id="ARBA00023134"/>
    </source>
</evidence>
<keyword evidence="9" id="KW-0342">GTP-binding</keyword>
<comment type="similarity">
    <text evidence="3">Belongs to the UPRTase family.</text>
</comment>
<comment type="caution">
    <text evidence="11">The sequence shown here is derived from an EMBL/GenBank/DDBJ whole genome shotgun (WGS) entry which is preliminary data.</text>
</comment>
<dbReference type="OrthoDB" id="10257085at2759"/>
<evidence type="ECO:0000256" key="3">
    <source>
        <dbReference type="ARBA" id="ARBA00009516"/>
    </source>
</evidence>
<dbReference type="SUPFAM" id="SSF53271">
    <property type="entry name" value="PRTase-like"/>
    <property type="match status" value="1"/>
</dbReference>
<keyword evidence="8" id="KW-0547">Nucleotide-binding</keyword>